<dbReference type="OrthoDB" id="158360at2759"/>
<dbReference type="GO" id="GO:0015031">
    <property type="term" value="P:protein transport"/>
    <property type="evidence" value="ECO:0007669"/>
    <property type="project" value="UniProtKB-KW"/>
</dbReference>
<keyword evidence="3 7" id="KW-0812">Transmembrane</keyword>
<reference evidence="8 9" key="1">
    <citation type="submission" date="2019-12" db="EMBL/GenBank/DDBJ databases">
        <authorList>
            <person name="Alioto T."/>
            <person name="Alioto T."/>
            <person name="Gomez Garrido J."/>
        </authorList>
    </citation>
    <scope>NUCLEOTIDE SEQUENCE [LARGE SCALE GENOMIC DNA]</scope>
</reference>
<evidence type="ECO:0000256" key="5">
    <source>
        <dbReference type="ARBA" id="ARBA00022989"/>
    </source>
</evidence>
<comment type="caution">
    <text evidence="8">The sequence shown here is derived from an EMBL/GenBank/DDBJ whole genome shotgun (WGS) entry which is preliminary data.</text>
</comment>
<keyword evidence="6 7" id="KW-0472">Membrane</keyword>
<dbReference type="GO" id="GO:0012507">
    <property type="term" value="C:ER to Golgi transport vesicle membrane"/>
    <property type="evidence" value="ECO:0007669"/>
    <property type="project" value="TreeGrafter"/>
</dbReference>
<evidence type="ECO:0000256" key="7">
    <source>
        <dbReference type="SAM" id="Phobius"/>
    </source>
</evidence>
<evidence type="ECO:0000256" key="3">
    <source>
        <dbReference type="ARBA" id="ARBA00022692"/>
    </source>
</evidence>
<dbReference type="GO" id="GO:0031902">
    <property type="term" value="C:late endosome membrane"/>
    <property type="evidence" value="ECO:0007669"/>
    <property type="project" value="TreeGrafter"/>
</dbReference>
<dbReference type="PANTHER" id="PTHR21230">
    <property type="entry name" value="VESICLE TRANSPORT V-SNARE PROTEIN VTI1-RELATED"/>
    <property type="match status" value="1"/>
</dbReference>
<dbReference type="CDD" id="cd15863">
    <property type="entry name" value="SNARE_GS27"/>
    <property type="match status" value="1"/>
</dbReference>
<keyword evidence="4" id="KW-0653">Protein transport</keyword>
<dbReference type="Proteomes" id="UP000594638">
    <property type="component" value="Unassembled WGS sequence"/>
</dbReference>
<feature type="transmembrane region" description="Helical" evidence="7">
    <location>
        <begin position="64"/>
        <end position="84"/>
    </location>
</feature>
<dbReference type="GO" id="GO:0005794">
    <property type="term" value="C:Golgi apparatus"/>
    <property type="evidence" value="ECO:0007669"/>
    <property type="project" value="TreeGrafter"/>
</dbReference>
<dbReference type="Gene3D" id="1.20.5.110">
    <property type="match status" value="1"/>
</dbReference>
<dbReference type="SUPFAM" id="SSF58038">
    <property type="entry name" value="SNARE fusion complex"/>
    <property type="match status" value="1"/>
</dbReference>
<comment type="subcellular location">
    <subcellularLocation>
        <location evidence="1">Membrane</location>
        <topology evidence="1">Single-pass type IV membrane protein</topology>
    </subcellularLocation>
</comment>
<accession>A0A8S0QVC0</accession>
<evidence type="ECO:0000256" key="1">
    <source>
        <dbReference type="ARBA" id="ARBA00004211"/>
    </source>
</evidence>
<gene>
    <name evidence="8" type="ORF">OLEA9_A003624</name>
</gene>
<dbReference type="GO" id="GO:0000149">
    <property type="term" value="F:SNARE binding"/>
    <property type="evidence" value="ECO:0007669"/>
    <property type="project" value="TreeGrafter"/>
</dbReference>
<keyword evidence="5 7" id="KW-1133">Transmembrane helix</keyword>
<name>A0A8S0QVC0_OLEEU</name>
<proteinExistence type="predicted"/>
<evidence type="ECO:0000256" key="2">
    <source>
        <dbReference type="ARBA" id="ARBA00022448"/>
    </source>
</evidence>
<dbReference type="GO" id="GO:0031201">
    <property type="term" value="C:SNARE complex"/>
    <property type="evidence" value="ECO:0007669"/>
    <property type="project" value="TreeGrafter"/>
</dbReference>
<keyword evidence="2" id="KW-0813">Transport</keyword>
<dbReference type="Pfam" id="PF12352">
    <property type="entry name" value="V-SNARE_C"/>
    <property type="match status" value="1"/>
</dbReference>
<protein>
    <submittedName>
        <fullName evidence="8">Membrin-11-like</fullName>
    </submittedName>
</protein>
<evidence type="ECO:0000256" key="6">
    <source>
        <dbReference type="ARBA" id="ARBA00023136"/>
    </source>
</evidence>
<dbReference type="GO" id="GO:0006906">
    <property type="term" value="P:vesicle fusion"/>
    <property type="evidence" value="ECO:0007669"/>
    <property type="project" value="TreeGrafter"/>
</dbReference>
<dbReference type="EMBL" id="CACTIH010001957">
    <property type="protein sequence ID" value="CAA2969970.1"/>
    <property type="molecule type" value="Genomic_DNA"/>
</dbReference>
<dbReference type="GO" id="GO:0005484">
    <property type="term" value="F:SNAP receptor activity"/>
    <property type="evidence" value="ECO:0007669"/>
    <property type="project" value="TreeGrafter"/>
</dbReference>
<evidence type="ECO:0000313" key="9">
    <source>
        <dbReference type="Proteomes" id="UP000594638"/>
    </source>
</evidence>
<dbReference type="GO" id="GO:0005789">
    <property type="term" value="C:endoplasmic reticulum membrane"/>
    <property type="evidence" value="ECO:0007669"/>
    <property type="project" value="TreeGrafter"/>
</dbReference>
<organism evidence="8 9">
    <name type="scientific">Olea europaea subsp. europaea</name>
    <dbReference type="NCBI Taxonomy" id="158383"/>
    <lineage>
        <taxon>Eukaryota</taxon>
        <taxon>Viridiplantae</taxon>
        <taxon>Streptophyta</taxon>
        <taxon>Embryophyta</taxon>
        <taxon>Tracheophyta</taxon>
        <taxon>Spermatophyta</taxon>
        <taxon>Magnoliopsida</taxon>
        <taxon>eudicotyledons</taxon>
        <taxon>Gunneridae</taxon>
        <taxon>Pentapetalae</taxon>
        <taxon>asterids</taxon>
        <taxon>lamiids</taxon>
        <taxon>Lamiales</taxon>
        <taxon>Oleaceae</taxon>
        <taxon>Oleeae</taxon>
        <taxon>Olea</taxon>
    </lineage>
</organism>
<dbReference type="PANTHER" id="PTHR21230:SF1">
    <property type="entry name" value="GOLGI SNAP RECEPTOR COMPLEX MEMBER 2"/>
    <property type="match status" value="1"/>
</dbReference>
<evidence type="ECO:0000256" key="4">
    <source>
        <dbReference type="ARBA" id="ARBA00022927"/>
    </source>
</evidence>
<sequence length="86" mass="10111">MQSVRSSSRMLEETYATGVAILSKYSEQRDHLKRAQRKALDVLNTLGLSNSVMRLIEKRNHVDWWIKYAGMVLTIIVLIVFWRWTT</sequence>
<keyword evidence="9" id="KW-1185">Reference proteome</keyword>
<dbReference type="Gramene" id="OE9A003624T1">
    <property type="protein sequence ID" value="OE9A003624C1"/>
    <property type="gene ID" value="OE9A003624"/>
</dbReference>
<evidence type="ECO:0000313" key="8">
    <source>
        <dbReference type="EMBL" id="CAA2969970.1"/>
    </source>
</evidence>
<dbReference type="AlphaFoldDB" id="A0A8S0QVC0"/>